<feature type="transmembrane region" description="Helical" evidence="1">
    <location>
        <begin position="6"/>
        <end position="37"/>
    </location>
</feature>
<keyword evidence="3" id="KW-1185">Reference proteome</keyword>
<evidence type="ECO:0000313" key="2">
    <source>
        <dbReference type="EMBL" id="MFC4823748.1"/>
    </source>
</evidence>
<gene>
    <name evidence="2" type="ORF">ACFO9K_05700</name>
</gene>
<reference evidence="2 3" key="1">
    <citation type="journal article" date="2019" name="Int. J. Syst. Evol. Microbiol.">
        <title>The Global Catalogue of Microorganisms (GCM) 10K type strain sequencing project: providing services to taxonomists for standard genome sequencing and annotation.</title>
        <authorList>
            <consortium name="The Broad Institute Genomics Platform"/>
            <consortium name="The Broad Institute Genome Sequencing Center for Infectious Disease"/>
            <person name="Wu L."/>
            <person name="Ma J."/>
        </authorList>
    </citation>
    <scope>NUCLEOTIDE SEQUENCE [LARGE SCALE GENOMIC DNA]</scope>
    <source>
        <strain evidence="2 3">XZYJ18</strain>
    </source>
</reference>
<evidence type="ECO:0000313" key="3">
    <source>
        <dbReference type="Proteomes" id="UP001595945"/>
    </source>
</evidence>
<dbReference type="Proteomes" id="UP001595945">
    <property type="component" value="Unassembled WGS sequence"/>
</dbReference>
<keyword evidence="1" id="KW-0812">Transmembrane</keyword>
<protein>
    <submittedName>
        <fullName evidence="2">Uncharacterized protein</fullName>
    </submittedName>
</protein>
<dbReference type="AlphaFoldDB" id="A0ABD5PZE1"/>
<sequence>MHSDSLGVVLALGGLALGYYVGGTQTAVLMALFGFFLGKVADSLTKTVG</sequence>
<dbReference type="RefSeq" id="WP_254270334.1">
    <property type="nucleotide sequence ID" value="NZ_CP100401.1"/>
</dbReference>
<accession>A0ABD5PZE1</accession>
<dbReference type="EMBL" id="JBHSHT010000001">
    <property type="protein sequence ID" value="MFC4823748.1"/>
    <property type="molecule type" value="Genomic_DNA"/>
</dbReference>
<organism evidence="2 3">
    <name type="scientific">Halorussus aquaticus</name>
    <dbReference type="NCBI Taxonomy" id="2953748"/>
    <lineage>
        <taxon>Archaea</taxon>
        <taxon>Methanobacteriati</taxon>
        <taxon>Methanobacteriota</taxon>
        <taxon>Stenosarchaea group</taxon>
        <taxon>Halobacteria</taxon>
        <taxon>Halobacteriales</taxon>
        <taxon>Haladaptataceae</taxon>
        <taxon>Halorussus</taxon>
    </lineage>
</organism>
<evidence type="ECO:0000256" key="1">
    <source>
        <dbReference type="SAM" id="Phobius"/>
    </source>
</evidence>
<dbReference type="GeneID" id="73047009"/>
<proteinExistence type="predicted"/>
<keyword evidence="1" id="KW-0472">Membrane</keyword>
<keyword evidence="1" id="KW-1133">Transmembrane helix</keyword>
<comment type="caution">
    <text evidence="2">The sequence shown here is derived from an EMBL/GenBank/DDBJ whole genome shotgun (WGS) entry which is preliminary data.</text>
</comment>
<name>A0ABD5PZE1_9EURY</name>